<dbReference type="InterPro" id="IPR006121">
    <property type="entry name" value="HMA_dom"/>
</dbReference>
<dbReference type="InterPro" id="IPR008250">
    <property type="entry name" value="ATPase_P-typ_transduc_dom_A_sf"/>
</dbReference>
<dbReference type="CDD" id="cd00371">
    <property type="entry name" value="HMA"/>
    <property type="match status" value="2"/>
</dbReference>
<dbReference type="PROSITE" id="PS00154">
    <property type="entry name" value="ATPASE_E1_E2"/>
    <property type="match status" value="1"/>
</dbReference>
<dbReference type="GO" id="GO:0043682">
    <property type="term" value="F:P-type divalent copper transporter activity"/>
    <property type="evidence" value="ECO:0007669"/>
    <property type="project" value="TreeGrafter"/>
</dbReference>
<accession>A0A1F4TMY1</accession>
<dbReference type="PROSITE" id="PS01047">
    <property type="entry name" value="HMA_1"/>
    <property type="match status" value="1"/>
</dbReference>
<dbReference type="PANTHER" id="PTHR43520">
    <property type="entry name" value="ATP7, ISOFORM B"/>
    <property type="match status" value="1"/>
</dbReference>
<keyword evidence="11" id="KW-0460">Magnesium</keyword>
<evidence type="ECO:0000256" key="2">
    <source>
        <dbReference type="ARBA" id="ARBA00006024"/>
    </source>
</evidence>
<feature type="transmembrane region" description="Helical" evidence="19">
    <location>
        <begin position="186"/>
        <end position="207"/>
    </location>
</feature>
<dbReference type="GO" id="GO:0016887">
    <property type="term" value="F:ATP hydrolysis activity"/>
    <property type="evidence" value="ECO:0007669"/>
    <property type="project" value="InterPro"/>
</dbReference>
<dbReference type="NCBIfam" id="TIGR01525">
    <property type="entry name" value="ATPase-IB_hvy"/>
    <property type="match status" value="1"/>
</dbReference>
<evidence type="ECO:0000256" key="4">
    <source>
        <dbReference type="ARBA" id="ARBA00022448"/>
    </source>
</evidence>
<name>A0A1F4TMY1_UNCSA</name>
<comment type="subcellular location">
    <subcellularLocation>
        <location evidence="1">Cell membrane</location>
        <topology evidence="1">Multi-pass membrane protein</topology>
    </subcellularLocation>
</comment>
<gene>
    <name evidence="21" type="ORF">A2462_06690</name>
</gene>
<dbReference type="Pfam" id="PF00702">
    <property type="entry name" value="Hydrolase"/>
    <property type="match status" value="1"/>
</dbReference>
<keyword evidence="4" id="KW-0813">Transport</keyword>
<dbReference type="SUPFAM" id="SSF81665">
    <property type="entry name" value="Calcium ATPase, transmembrane domain M"/>
    <property type="match status" value="1"/>
</dbReference>
<organism evidence="21 22">
    <name type="scientific">candidate division WOR-1 bacterium RIFOXYC2_FULL_41_25</name>
    <dbReference type="NCBI Taxonomy" id="1802586"/>
    <lineage>
        <taxon>Bacteria</taxon>
        <taxon>Bacillati</taxon>
        <taxon>Saganbacteria</taxon>
    </lineage>
</organism>
<dbReference type="SUPFAM" id="SSF55008">
    <property type="entry name" value="HMA, heavy metal-associated domain"/>
    <property type="match status" value="2"/>
</dbReference>
<dbReference type="InterPro" id="IPR027256">
    <property type="entry name" value="P-typ_ATPase_IB"/>
</dbReference>
<dbReference type="SFLD" id="SFLDG00002">
    <property type="entry name" value="C1.7:_P-type_atpase_like"/>
    <property type="match status" value="1"/>
</dbReference>
<evidence type="ECO:0000256" key="16">
    <source>
        <dbReference type="ARBA" id="ARBA00023136"/>
    </source>
</evidence>
<reference evidence="21 22" key="1">
    <citation type="journal article" date="2016" name="Nat. Commun.">
        <title>Thousands of microbial genomes shed light on interconnected biogeochemical processes in an aquifer system.</title>
        <authorList>
            <person name="Anantharaman K."/>
            <person name="Brown C.T."/>
            <person name="Hug L.A."/>
            <person name="Sharon I."/>
            <person name="Castelle C.J."/>
            <person name="Probst A.J."/>
            <person name="Thomas B.C."/>
            <person name="Singh A."/>
            <person name="Wilkins M.J."/>
            <person name="Karaoz U."/>
            <person name="Brodie E.L."/>
            <person name="Williams K.H."/>
            <person name="Hubbard S.S."/>
            <person name="Banfield J.F."/>
        </authorList>
    </citation>
    <scope>NUCLEOTIDE SEQUENCE [LARGE SCALE GENOMIC DNA]</scope>
</reference>
<evidence type="ECO:0000313" key="21">
    <source>
        <dbReference type="EMBL" id="OGC33423.1"/>
    </source>
</evidence>
<keyword evidence="7" id="KW-0677">Repeat</keyword>
<evidence type="ECO:0000256" key="11">
    <source>
        <dbReference type="ARBA" id="ARBA00022842"/>
    </source>
</evidence>
<dbReference type="InterPro" id="IPR036412">
    <property type="entry name" value="HAD-like_sf"/>
</dbReference>
<evidence type="ECO:0000313" key="22">
    <source>
        <dbReference type="Proteomes" id="UP000177309"/>
    </source>
</evidence>
<dbReference type="Gene3D" id="2.70.150.10">
    <property type="entry name" value="Calcium-transporting ATPase, cytoplasmic transduction domain A"/>
    <property type="match status" value="1"/>
</dbReference>
<dbReference type="NCBIfam" id="TIGR01494">
    <property type="entry name" value="ATPase_P-type"/>
    <property type="match status" value="1"/>
</dbReference>
<evidence type="ECO:0000256" key="14">
    <source>
        <dbReference type="ARBA" id="ARBA00023008"/>
    </source>
</evidence>
<dbReference type="PROSITE" id="PS50846">
    <property type="entry name" value="HMA_2"/>
    <property type="match status" value="2"/>
</dbReference>
<dbReference type="GO" id="GO:0055070">
    <property type="term" value="P:copper ion homeostasis"/>
    <property type="evidence" value="ECO:0007669"/>
    <property type="project" value="TreeGrafter"/>
</dbReference>
<keyword evidence="13 19" id="KW-1133">Transmembrane helix</keyword>
<dbReference type="Gene3D" id="3.30.70.100">
    <property type="match status" value="2"/>
</dbReference>
<keyword evidence="9" id="KW-0187">Copper transport</keyword>
<dbReference type="CDD" id="cd02094">
    <property type="entry name" value="P-type_ATPase_Cu-like"/>
    <property type="match status" value="1"/>
</dbReference>
<keyword evidence="6 19" id="KW-0479">Metal-binding</keyword>
<dbReference type="NCBIfam" id="TIGR00003">
    <property type="entry name" value="copper ion binding protein"/>
    <property type="match status" value="1"/>
</dbReference>
<evidence type="ECO:0000256" key="18">
    <source>
        <dbReference type="ARBA" id="ARBA00033239"/>
    </source>
</evidence>
<dbReference type="GO" id="GO:0005524">
    <property type="term" value="F:ATP binding"/>
    <property type="evidence" value="ECO:0007669"/>
    <property type="project" value="UniProtKB-UniRule"/>
</dbReference>
<dbReference type="SFLD" id="SFLDS00003">
    <property type="entry name" value="Haloacid_Dehalogenase"/>
    <property type="match status" value="1"/>
</dbReference>
<dbReference type="PRINTS" id="PR00943">
    <property type="entry name" value="CUATPASE"/>
</dbReference>
<dbReference type="PRINTS" id="PR00942">
    <property type="entry name" value="CUATPASEI"/>
</dbReference>
<dbReference type="FunFam" id="2.70.150.10:FF:000002">
    <property type="entry name" value="Copper-transporting ATPase 1, putative"/>
    <property type="match status" value="1"/>
</dbReference>
<dbReference type="InterPro" id="IPR059000">
    <property type="entry name" value="ATPase_P-type_domA"/>
</dbReference>
<evidence type="ECO:0000256" key="15">
    <source>
        <dbReference type="ARBA" id="ARBA00023065"/>
    </source>
</evidence>
<feature type="transmembrane region" description="Helical" evidence="19">
    <location>
        <begin position="437"/>
        <end position="457"/>
    </location>
</feature>
<dbReference type="InterPro" id="IPR001757">
    <property type="entry name" value="P_typ_ATPase"/>
</dbReference>
<feature type="domain" description="HMA" evidence="20">
    <location>
        <begin position="96"/>
        <end position="161"/>
    </location>
</feature>
<dbReference type="Pfam" id="PF00403">
    <property type="entry name" value="HMA"/>
    <property type="match status" value="2"/>
</dbReference>
<feature type="transmembrane region" description="Helical" evidence="19">
    <location>
        <begin position="219"/>
        <end position="241"/>
    </location>
</feature>
<dbReference type="Pfam" id="PF00122">
    <property type="entry name" value="E1-E2_ATPase"/>
    <property type="match status" value="1"/>
</dbReference>
<dbReference type="InterPro" id="IPR018303">
    <property type="entry name" value="ATPase_P-typ_P_site"/>
</dbReference>
<keyword evidence="8 19" id="KW-0547">Nucleotide-binding</keyword>
<evidence type="ECO:0000259" key="20">
    <source>
        <dbReference type="PROSITE" id="PS50846"/>
    </source>
</evidence>
<dbReference type="InterPro" id="IPR044492">
    <property type="entry name" value="P_typ_ATPase_HD_dom"/>
</dbReference>
<evidence type="ECO:0000256" key="19">
    <source>
        <dbReference type="RuleBase" id="RU362081"/>
    </source>
</evidence>
<keyword evidence="16 19" id="KW-0472">Membrane</keyword>
<feature type="domain" description="HMA" evidence="20">
    <location>
        <begin position="17"/>
        <end position="83"/>
    </location>
</feature>
<dbReference type="InterPro" id="IPR023298">
    <property type="entry name" value="ATPase_P-typ_TM_dom_sf"/>
</dbReference>
<dbReference type="SFLD" id="SFLDF00027">
    <property type="entry name" value="p-type_atpase"/>
    <property type="match status" value="1"/>
</dbReference>
<dbReference type="InterPro" id="IPR036163">
    <property type="entry name" value="HMA_dom_sf"/>
</dbReference>
<evidence type="ECO:0000256" key="3">
    <source>
        <dbReference type="ARBA" id="ARBA00015102"/>
    </source>
</evidence>
<dbReference type="SUPFAM" id="SSF81653">
    <property type="entry name" value="Calcium ATPase, transduction domain A"/>
    <property type="match status" value="1"/>
</dbReference>
<feature type="transmembrane region" description="Helical" evidence="19">
    <location>
        <begin position="285"/>
        <end position="303"/>
    </location>
</feature>
<feature type="transmembrane region" description="Helical" evidence="19">
    <location>
        <begin position="253"/>
        <end position="273"/>
    </location>
</feature>
<evidence type="ECO:0000256" key="17">
    <source>
        <dbReference type="ARBA" id="ARBA00029719"/>
    </source>
</evidence>
<dbReference type="PANTHER" id="PTHR43520:SF8">
    <property type="entry name" value="P-TYPE CU(+) TRANSPORTER"/>
    <property type="match status" value="1"/>
</dbReference>
<sequence>MAKDPDSNTGQIPTKKEKIFIAIAGMSCASCVSAIESGLKSFKGVISAKVNFASEKAMVEYDPKITDLAKIEQVIEKTGYKVIRGKEQEQEEEKENVLQLTVVGMDNPHCVGTVGGAVASLPGIISKDLRVNQKVVIKFDPAKVGIGKIKAVIKEAGYEPIEKEEEDQDLEKLAREKEIKNLLKRFVGSLTLSLPLLYYMFVMLLGWPMPKLLMHNAATIQLILTTPIMFIGSIFFARGIISLIKTKTANMDTLVSIGVGSAYLYSLFITVSIWLGNSVFGMKDFYFEVAGFLITFILLGKYFEAIAKGRTSEAIKKLIGLQAKTAIVVRKGQEVEVKIEEVQIGEIIVVKPGGKVPVDGTVVDGHSSVDESMVSGESIPVEKKAGDKVIGSTINKTGSFKFKAEKIGKDTFLAQVIKLVEEAQGSKAPIEELADKISAVFVPVVFGIAVLAFIVWLVVGQSFIFALTVFIAVLIIACPCALGLATPTAVMVGTGLGAEHGILIKSAGALQMAGSLTTIVFDKTGTLTKGKPEVTDVEGEGELLLLAAIAEKNSEHPLAEAIVKKAKSAGKDIPDPESFNSISGKGVEAKYNKAVILLGNRKLMSEKNINVTTVEQRMAELEGQGKTVMLVAKNNSLLGLIAVADTLKPYSKEAVEQLHKMGREVVMITGDNKRTGEAVAKQVGIDRVLAEVLPQDKADKVKKLQAEGKKVAMVGDGINDAPALAQADIGIAIGTGTDVAIETGDVVLVKDDLRDVVTAIDLSAYAMRKIKQNLFWAFAYNSLGIPIAAGMLYPFTGFLLSPIVAGAAMAFSSVSVVSNSLLMKRFKSRI</sequence>
<keyword evidence="14" id="KW-0186">Copper</keyword>
<evidence type="ECO:0000256" key="6">
    <source>
        <dbReference type="ARBA" id="ARBA00022723"/>
    </source>
</evidence>
<keyword evidence="15" id="KW-0406">Ion transport</keyword>
<dbReference type="FunFam" id="3.30.70.100:FF:000005">
    <property type="entry name" value="Copper-exporting P-type ATPase A"/>
    <property type="match status" value="1"/>
</dbReference>
<dbReference type="FunFam" id="3.40.50.1000:FF:000031">
    <property type="entry name" value="Probable copper-transporting ATPase HMA5"/>
    <property type="match status" value="1"/>
</dbReference>
<protein>
    <recommendedName>
        <fullName evidence="3">Copper-exporting P-type ATPase</fullName>
    </recommendedName>
    <alternativeName>
        <fullName evidence="17">Copper-exporting P-type ATPase A</fullName>
    </alternativeName>
    <alternativeName>
        <fullName evidence="18">Cu(+)-exporting ATPase</fullName>
    </alternativeName>
</protein>
<evidence type="ECO:0000256" key="12">
    <source>
        <dbReference type="ARBA" id="ARBA00022967"/>
    </source>
</evidence>
<comment type="similarity">
    <text evidence="2 19">Belongs to the cation transport ATPase (P-type) (TC 3.A.3) family. Type IB subfamily.</text>
</comment>
<dbReference type="InterPro" id="IPR017969">
    <property type="entry name" value="Heavy-metal-associated_CS"/>
</dbReference>
<dbReference type="GO" id="GO:0005507">
    <property type="term" value="F:copper ion binding"/>
    <property type="evidence" value="ECO:0007669"/>
    <property type="project" value="InterPro"/>
</dbReference>
<keyword evidence="19" id="KW-1003">Cell membrane</keyword>
<comment type="caution">
    <text evidence="21">The sequence shown here is derived from an EMBL/GenBank/DDBJ whole genome shotgun (WGS) entry which is preliminary data.</text>
</comment>
<keyword evidence="10 19" id="KW-0067">ATP-binding</keyword>
<dbReference type="InterPro" id="IPR023214">
    <property type="entry name" value="HAD_sf"/>
</dbReference>
<dbReference type="GO" id="GO:0005886">
    <property type="term" value="C:plasma membrane"/>
    <property type="evidence" value="ECO:0007669"/>
    <property type="project" value="UniProtKB-SubCell"/>
</dbReference>
<feature type="transmembrane region" description="Helical" evidence="19">
    <location>
        <begin position="774"/>
        <end position="793"/>
    </location>
</feature>
<dbReference type="Proteomes" id="UP000177309">
    <property type="component" value="Unassembled WGS sequence"/>
</dbReference>
<dbReference type="AlphaFoldDB" id="A0A1F4TMY1"/>
<keyword evidence="12" id="KW-1278">Translocase</keyword>
<evidence type="ECO:0000256" key="8">
    <source>
        <dbReference type="ARBA" id="ARBA00022741"/>
    </source>
</evidence>
<feature type="transmembrane region" description="Helical" evidence="19">
    <location>
        <begin position="799"/>
        <end position="822"/>
    </location>
</feature>
<evidence type="ECO:0000256" key="5">
    <source>
        <dbReference type="ARBA" id="ARBA00022692"/>
    </source>
</evidence>
<evidence type="ECO:0000256" key="10">
    <source>
        <dbReference type="ARBA" id="ARBA00022840"/>
    </source>
</evidence>
<feature type="transmembrane region" description="Helical" evidence="19">
    <location>
        <begin position="463"/>
        <end position="485"/>
    </location>
</feature>
<evidence type="ECO:0000256" key="9">
    <source>
        <dbReference type="ARBA" id="ARBA00022796"/>
    </source>
</evidence>
<dbReference type="EMBL" id="MEUI01000035">
    <property type="protein sequence ID" value="OGC33423.1"/>
    <property type="molecule type" value="Genomic_DNA"/>
</dbReference>
<evidence type="ECO:0000256" key="13">
    <source>
        <dbReference type="ARBA" id="ARBA00022989"/>
    </source>
</evidence>
<dbReference type="Gene3D" id="3.40.50.1000">
    <property type="entry name" value="HAD superfamily/HAD-like"/>
    <property type="match status" value="1"/>
</dbReference>
<dbReference type="InterPro" id="IPR023299">
    <property type="entry name" value="ATPase_P-typ_cyto_dom_N"/>
</dbReference>
<dbReference type="NCBIfam" id="TIGR01511">
    <property type="entry name" value="ATPase-IB1_Cu"/>
    <property type="match status" value="1"/>
</dbReference>
<dbReference type="InterPro" id="IPR006122">
    <property type="entry name" value="HMA_Cu_ion-bd"/>
</dbReference>
<evidence type="ECO:0000256" key="7">
    <source>
        <dbReference type="ARBA" id="ARBA00022737"/>
    </source>
</evidence>
<evidence type="ECO:0000256" key="1">
    <source>
        <dbReference type="ARBA" id="ARBA00004651"/>
    </source>
</evidence>
<keyword evidence="5 19" id="KW-0812">Transmembrane</keyword>
<proteinExistence type="inferred from homology"/>
<dbReference type="SUPFAM" id="SSF56784">
    <property type="entry name" value="HAD-like"/>
    <property type="match status" value="1"/>
</dbReference>
<dbReference type="Gene3D" id="3.40.1110.10">
    <property type="entry name" value="Calcium-transporting ATPase, cytoplasmic domain N"/>
    <property type="match status" value="2"/>
</dbReference>
<dbReference type="PRINTS" id="PR00119">
    <property type="entry name" value="CATATPASE"/>
</dbReference>